<dbReference type="InterPro" id="IPR001650">
    <property type="entry name" value="Helicase_C-like"/>
</dbReference>
<dbReference type="SMART" id="SM00847">
    <property type="entry name" value="HA2"/>
    <property type="match status" value="1"/>
</dbReference>
<keyword evidence="2" id="KW-0378">Hydrolase</keyword>
<feature type="domain" description="Helicase ATP-binding" evidence="5">
    <location>
        <begin position="16"/>
        <end position="182"/>
    </location>
</feature>
<dbReference type="SUPFAM" id="SSF52540">
    <property type="entry name" value="P-loop containing nucleoside triphosphate hydrolases"/>
    <property type="match status" value="1"/>
</dbReference>
<dbReference type="CDD" id="cd17990">
    <property type="entry name" value="DEXHc_HrpB"/>
    <property type="match status" value="1"/>
</dbReference>
<evidence type="ECO:0000259" key="5">
    <source>
        <dbReference type="PROSITE" id="PS51192"/>
    </source>
</evidence>
<evidence type="ECO:0000256" key="2">
    <source>
        <dbReference type="ARBA" id="ARBA00022801"/>
    </source>
</evidence>
<accession>A0ABT3WHQ0</accession>
<dbReference type="PROSITE" id="PS51194">
    <property type="entry name" value="HELICASE_CTER"/>
    <property type="match status" value="1"/>
</dbReference>
<dbReference type="Pfam" id="PF00270">
    <property type="entry name" value="DEAD"/>
    <property type="match status" value="1"/>
</dbReference>
<keyword evidence="1" id="KW-0547">Nucleotide-binding</keyword>
<dbReference type="InterPro" id="IPR013689">
    <property type="entry name" value="RNA_helicase_ATP-dep_HrpB_C"/>
</dbReference>
<feature type="domain" description="Helicase C-terminal" evidence="6">
    <location>
        <begin position="208"/>
        <end position="371"/>
    </location>
</feature>
<name>A0ABT3WHQ0_9PROT</name>
<dbReference type="RefSeq" id="WP_266117095.1">
    <property type="nucleotide sequence ID" value="NZ_JANIDY010000004.1"/>
</dbReference>
<dbReference type="Gene3D" id="1.20.120.1080">
    <property type="match status" value="1"/>
</dbReference>
<evidence type="ECO:0000256" key="4">
    <source>
        <dbReference type="ARBA" id="ARBA00022840"/>
    </source>
</evidence>
<evidence type="ECO:0000313" key="8">
    <source>
        <dbReference type="Proteomes" id="UP001165576"/>
    </source>
</evidence>
<dbReference type="SMART" id="SM00490">
    <property type="entry name" value="HELICc"/>
    <property type="match status" value="1"/>
</dbReference>
<dbReference type="PROSITE" id="PS51192">
    <property type="entry name" value="HELICASE_ATP_BIND_1"/>
    <property type="match status" value="1"/>
</dbReference>
<protein>
    <submittedName>
        <fullName evidence="7">ATP-dependent helicase HrpB</fullName>
    </submittedName>
</protein>
<dbReference type="InterPro" id="IPR002464">
    <property type="entry name" value="DNA/RNA_helicase_DEAH_CS"/>
</dbReference>
<dbReference type="PANTHER" id="PTHR43519:SF1">
    <property type="entry name" value="ATP-DEPENDENT RNA HELICASE HRPB"/>
    <property type="match status" value="1"/>
</dbReference>
<dbReference type="InterPro" id="IPR049614">
    <property type="entry name" value="HrpB_DEXH"/>
</dbReference>
<organism evidence="7 8">
    <name type="scientific">Bombella pluederhausensis</name>
    <dbReference type="NCBI Taxonomy" id="2967336"/>
    <lineage>
        <taxon>Bacteria</taxon>
        <taxon>Pseudomonadati</taxon>
        <taxon>Pseudomonadota</taxon>
        <taxon>Alphaproteobacteria</taxon>
        <taxon>Acetobacterales</taxon>
        <taxon>Acetobacteraceae</taxon>
        <taxon>Bombella</taxon>
    </lineage>
</organism>
<dbReference type="InterPro" id="IPR010225">
    <property type="entry name" value="HrpB"/>
</dbReference>
<reference evidence="7" key="1">
    <citation type="submission" date="2022-07" db="EMBL/GenBank/DDBJ databases">
        <title>Bombella genomes.</title>
        <authorList>
            <person name="Harer L."/>
            <person name="Styblova S."/>
            <person name="Ehrmann M."/>
        </authorList>
    </citation>
    <scope>NUCLEOTIDE SEQUENCE</scope>
    <source>
        <strain evidence="7">TMW 2.2543</strain>
    </source>
</reference>
<evidence type="ECO:0000313" key="7">
    <source>
        <dbReference type="EMBL" id="MCX5618576.1"/>
    </source>
</evidence>
<dbReference type="InterPro" id="IPR027417">
    <property type="entry name" value="P-loop_NTPase"/>
</dbReference>
<dbReference type="InterPro" id="IPR011545">
    <property type="entry name" value="DEAD/DEAH_box_helicase_dom"/>
</dbReference>
<dbReference type="SMART" id="SM00487">
    <property type="entry name" value="DEXDc"/>
    <property type="match status" value="1"/>
</dbReference>
<dbReference type="Pfam" id="PF00271">
    <property type="entry name" value="Helicase_C"/>
    <property type="match status" value="1"/>
</dbReference>
<dbReference type="PIRSF" id="PIRSF005496">
    <property type="entry name" value="ATP_hel_hrpB"/>
    <property type="match status" value="1"/>
</dbReference>
<comment type="caution">
    <text evidence="7">The sequence shown here is derived from an EMBL/GenBank/DDBJ whole genome shotgun (WGS) entry which is preliminary data.</text>
</comment>
<dbReference type="Gene3D" id="3.40.50.300">
    <property type="entry name" value="P-loop containing nucleotide triphosphate hydrolases"/>
    <property type="match status" value="2"/>
</dbReference>
<gene>
    <name evidence="7" type="primary">hrpB</name>
    <name evidence="7" type="ORF">NQF86_07860</name>
</gene>
<dbReference type="GO" id="GO:0004386">
    <property type="term" value="F:helicase activity"/>
    <property type="evidence" value="ECO:0007669"/>
    <property type="project" value="UniProtKB-KW"/>
</dbReference>
<dbReference type="InterPro" id="IPR014001">
    <property type="entry name" value="Helicase_ATP-bd"/>
</dbReference>
<dbReference type="NCBIfam" id="TIGR01970">
    <property type="entry name" value="DEAH_box_HrpB"/>
    <property type="match status" value="1"/>
</dbReference>
<proteinExistence type="predicted"/>
<dbReference type="PANTHER" id="PTHR43519">
    <property type="entry name" value="ATP-DEPENDENT RNA HELICASE HRPB"/>
    <property type="match status" value="1"/>
</dbReference>
<keyword evidence="3 7" id="KW-0347">Helicase</keyword>
<dbReference type="EMBL" id="JANIDY010000004">
    <property type="protein sequence ID" value="MCX5618576.1"/>
    <property type="molecule type" value="Genomic_DNA"/>
</dbReference>
<dbReference type="Proteomes" id="UP001165576">
    <property type="component" value="Unassembled WGS sequence"/>
</dbReference>
<evidence type="ECO:0000259" key="6">
    <source>
        <dbReference type="PROSITE" id="PS51194"/>
    </source>
</evidence>
<keyword evidence="4" id="KW-0067">ATP-binding</keyword>
<evidence type="ECO:0000256" key="3">
    <source>
        <dbReference type="ARBA" id="ARBA00022806"/>
    </source>
</evidence>
<dbReference type="PROSITE" id="PS00690">
    <property type="entry name" value="DEAH_ATP_HELICASE"/>
    <property type="match status" value="1"/>
</dbReference>
<keyword evidence="8" id="KW-1185">Reference proteome</keyword>
<dbReference type="CDD" id="cd18791">
    <property type="entry name" value="SF2_C_RHA"/>
    <property type="match status" value="1"/>
</dbReference>
<evidence type="ECO:0000256" key="1">
    <source>
        <dbReference type="ARBA" id="ARBA00022741"/>
    </source>
</evidence>
<dbReference type="Pfam" id="PF08482">
    <property type="entry name" value="HrpB_C"/>
    <property type="match status" value="1"/>
</dbReference>
<dbReference type="InterPro" id="IPR007502">
    <property type="entry name" value="Helicase-assoc_dom"/>
</dbReference>
<sequence>MTVESLPVTAVLPALHEALVTGPNAVLVAPPGAGKTTAVPPFLLEAAPDWLGDGRILLVEPRRVAVRAAAQRMAALRGEKPGGVIGYRTRIDSAVSAQTRIEVVTEGLLVRRLLADPLLDGVSAVLFDEVHERSLDGDTALGFCRDVQQSLRPELRLVVMSATLDAGIFTTALQAPLIESDGRQYPVEIRYRRDIAHLRDLPEHCAQAVAQAWREEEGSVLAFLPGVGEIRRAQASLQALLGEQAPIYPLYGEQSVEDQARALDPDSGRRIVLATSIAETSVTVPGVRVVVDGGWRRLPQRDASTGLPRLHTRRISRATAEQRAGRAGRQAPGIAIRLWSEMTQRSLIVQEVPAIREADLCDFALVTAAWNQAMGTAPAALPLIEPAPEGGLAAAQSLLQFLGALDGQQDLTVLGQQMVGFGTHPRLAAMLCAARTEEELAVAACLAALLEERDPLGGRGGRGGEASADLRLRLKLFMQDDARVPRHVLRQLRQAAVRFLRRAGQAVNQNDLADLVSEGLTGYAAGRMVAAGFPDRLAQRTSADGRYRLAGGGSARIGATDLLVQEELLAGAAFHIRKGTDMTLAAPVSLETLPESVQVSLKEQREPAFDGTSGKVIVRQRLRLGNLVLKDRNVPAQPEDITAALLAKVQGDLPRHLDWSEQARQLQARVALARTHYAPHLPDISDEALVQSMDWLEPWLAGLDRLVQLKELDLAAILASLLPYEDRQELDRQLPPYAILKVGRRRIDYTTVVPSLSARAQDFYGTTALPALVGGKVPLHATLLSPAGRPQAVTADLEQFWKSGWLDMRRDMRGRYPKHKWPENPALPE</sequence>